<keyword evidence="2" id="KW-1185">Reference proteome</keyword>
<protein>
    <submittedName>
        <fullName evidence="1">Uncharacterized protein</fullName>
    </submittedName>
</protein>
<name>A0A9P5ZGQ6_PLEER</name>
<organism evidence="1 2">
    <name type="scientific">Pleurotus eryngii</name>
    <name type="common">Boletus of the steppes</name>
    <dbReference type="NCBI Taxonomy" id="5323"/>
    <lineage>
        <taxon>Eukaryota</taxon>
        <taxon>Fungi</taxon>
        <taxon>Dikarya</taxon>
        <taxon>Basidiomycota</taxon>
        <taxon>Agaricomycotina</taxon>
        <taxon>Agaricomycetes</taxon>
        <taxon>Agaricomycetidae</taxon>
        <taxon>Agaricales</taxon>
        <taxon>Pleurotineae</taxon>
        <taxon>Pleurotaceae</taxon>
        <taxon>Pleurotus</taxon>
    </lineage>
</organism>
<evidence type="ECO:0000313" key="2">
    <source>
        <dbReference type="Proteomes" id="UP000807025"/>
    </source>
</evidence>
<dbReference type="AlphaFoldDB" id="A0A9P5ZGQ6"/>
<sequence length="170" mass="17810">MNTFGEYALTTDPAMSLVLDIDMVAAQLGLVSMTTVNGSPTFPQLSALNGFANVNADLGPGTYNYAYLGGSTDTPPDSPAVVQPNSFSAAAGIPVGVQSSIWRYSPGLGVTAHWINSDGSEAETELVYISSADAFALVGDVAQFEVNFGPTQPCLVLSLVYHRITRNSVQ</sequence>
<gene>
    <name evidence="1" type="ORF">BDN71DRAFT_1594628</name>
</gene>
<accession>A0A9P5ZGQ6</accession>
<dbReference type="Proteomes" id="UP000807025">
    <property type="component" value="Unassembled WGS sequence"/>
</dbReference>
<dbReference type="EMBL" id="MU154814">
    <property type="protein sequence ID" value="KAF9487127.1"/>
    <property type="molecule type" value="Genomic_DNA"/>
</dbReference>
<comment type="caution">
    <text evidence="1">The sequence shown here is derived from an EMBL/GenBank/DDBJ whole genome shotgun (WGS) entry which is preliminary data.</text>
</comment>
<proteinExistence type="predicted"/>
<reference evidence="1" key="1">
    <citation type="submission" date="2020-11" db="EMBL/GenBank/DDBJ databases">
        <authorList>
            <consortium name="DOE Joint Genome Institute"/>
            <person name="Ahrendt S."/>
            <person name="Riley R."/>
            <person name="Andreopoulos W."/>
            <person name="Labutti K."/>
            <person name="Pangilinan J."/>
            <person name="Ruiz-Duenas F.J."/>
            <person name="Barrasa J.M."/>
            <person name="Sanchez-Garcia M."/>
            <person name="Camarero S."/>
            <person name="Miyauchi S."/>
            <person name="Serrano A."/>
            <person name="Linde D."/>
            <person name="Babiker R."/>
            <person name="Drula E."/>
            <person name="Ayuso-Fernandez I."/>
            <person name="Pacheco R."/>
            <person name="Padilla G."/>
            <person name="Ferreira P."/>
            <person name="Barriuso J."/>
            <person name="Kellner H."/>
            <person name="Castanera R."/>
            <person name="Alfaro M."/>
            <person name="Ramirez L."/>
            <person name="Pisabarro A.G."/>
            <person name="Kuo A."/>
            <person name="Tritt A."/>
            <person name="Lipzen A."/>
            <person name="He G."/>
            <person name="Yan M."/>
            <person name="Ng V."/>
            <person name="Cullen D."/>
            <person name="Martin F."/>
            <person name="Rosso M.-N."/>
            <person name="Henrissat B."/>
            <person name="Hibbett D."/>
            <person name="Martinez A.T."/>
            <person name="Grigoriev I.V."/>
        </authorList>
    </citation>
    <scope>NUCLEOTIDE SEQUENCE</scope>
    <source>
        <strain evidence="1">ATCC 90797</strain>
    </source>
</reference>
<dbReference type="OrthoDB" id="4584900at2759"/>
<evidence type="ECO:0000313" key="1">
    <source>
        <dbReference type="EMBL" id="KAF9487127.1"/>
    </source>
</evidence>